<dbReference type="EMBL" id="JAQGEC010000004">
    <property type="protein sequence ID" value="MDR9889850.1"/>
    <property type="molecule type" value="Genomic_DNA"/>
</dbReference>
<evidence type="ECO:0000313" key="2">
    <source>
        <dbReference type="Proteomes" id="UP001248822"/>
    </source>
</evidence>
<proteinExistence type="predicted"/>
<evidence type="ECO:0000313" key="1">
    <source>
        <dbReference type="EMBL" id="MDR9889850.1"/>
    </source>
</evidence>
<reference evidence="1" key="1">
    <citation type="submission" date="2022-12" db="EMBL/GenBank/DDBJ databases">
        <title>NDM-1 containing novel ST 2018 Pseudenterobacter timonensis.</title>
        <authorList>
            <person name="Halder G."/>
            <person name="Mandal S."/>
            <person name="Dutta S."/>
        </authorList>
    </citation>
    <scope>NUCLEOTIDE SEQUENCE</scope>
    <source>
        <strain evidence="1">CNCI147</strain>
    </source>
</reference>
<name>A0AAE4DL71_9ENTR</name>
<protein>
    <submittedName>
        <fullName evidence="1">Uncharacterized protein</fullName>
    </submittedName>
</protein>
<dbReference type="RefSeq" id="WP_290567470.1">
    <property type="nucleotide sequence ID" value="NZ_JAQGEC010000004.1"/>
</dbReference>
<dbReference type="AlphaFoldDB" id="A0AAE4DL71"/>
<comment type="caution">
    <text evidence="1">The sequence shown here is derived from an EMBL/GenBank/DDBJ whole genome shotgun (WGS) entry which is preliminary data.</text>
</comment>
<dbReference type="Proteomes" id="UP001248822">
    <property type="component" value="Unassembled WGS sequence"/>
</dbReference>
<gene>
    <name evidence="1" type="ORF">O7047_06325</name>
</gene>
<sequence>MFEVIMFGGGENGNITHTEKIERVIKLSDPRFQHHPIVNGVATAPEIEYRVVEFLLDGSIYLVGYHGNKPSDAVISSHIRHSDPKLKPYKTL</sequence>
<organism evidence="1 2">
    <name type="scientific">Pseudenterobacter timonensis</name>
    <dbReference type="NCBI Taxonomy" id="1755099"/>
    <lineage>
        <taxon>Bacteria</taxon>
        <taxon>Pseudomonadati</taxon>
        <taxon>Pseudomonadota</taxon>
        <taxon>Gammaproteobacteria</taxon>
        <taxon>Enterobacterales</taxon>
        <taxon>Enterobacteriaceae</taxon>
        <taxon>Pseudenterobacter</taxon>
    </lineage>
</organism>
<accession>A0AAE4DL71</accession>